<proteinExistence type="predicted"/>
<dbReference type="KEGG" id="scv:A4G25_04210"/>
<evidence type="ECO:0000313" key="1">
    <source>
        <dbReference type="EMBL" id="QQS83018.1"/>
    </source>
</evidence>
<protein>
    <submittedName>
        <fullName evidence="2">Uncharacterized protein</fullName>
    </submittedName>
</protein>
<dbReference type="Proteomes" id="UP000293854">
    <property type="component" value="Unassembled WGS sequence"/>
</dbReference>
<dbReference type="OrthoDB" id="2413028at2"/>
<dbReference type="EMBL" id="CP068073">
    <property type="protein sequence ID" value="QQS83018.1"/>
    <property type="molecule type" value="Genomic_DNA"/>
</dbReference>
<dbReference type="GeneID" id="93727059"/>
<reference evidence="1 4" key="2">
    <citation type="submission" date="2021-01" db="EMBL/GenBank/DDBJ databases">
        <title>FDA dAtabase for Regulatory Grade micrObial Sequences (FDA-ARGOS): Supporting development and validation of Infectious Disease Dx tests.</title>
        <authorList>
            <person name="Sproer C."/>
            <person name="Gronow S."/>
            <person name="Severitt S."/>
            <person name="Schroder I."/>
            <person name="Tallon L."/>
            <person name="Sadzewicz L."/>
            <person name="Zhao X."/>
            <person name="Boylan J."/>
            <person name="Ott S."/>
            <person name="Bowen H."/>
            <person name="Vavikolanu K."/>
            <person name="Mehta A."/>
            <person name="Aluvathingal J."/>
            <person name="Nadendla S."/>
            <person name="Lowell S."/>
            <person name="Myers T."/>
            <person name="Yan Y."/>
            <person name="Sichtig H."/>
        </authorList>
    </citation>
    <scope>NUCLEOTIDE SEQUENCE [LARGE SCALE GENOMIC DNA]</scope>
    <source>
        <strain evidence="1 4">FDAARGOS_1148</strain>
    </source>
</reference>
<organism evidence="2 3">
    <name type="scientific">Staphylococcus condimenti</name>
    <dbReference type="NCBI Taxonomy" id="70255"/>
    <lineage>
        <taxon>Bacteria</taxon>
        <taxon>Bacillati</taxon>
        <taxon>Bacillota</taxon>
        <taxon>Bacilli</taxon>
        <taxon>Bacillales</taxon>
        <taxon>Staphylococcaceae</taxon>
        <taxon>Staphylococcus</taxon>
    </lineage>
</organism>
<keyword evidence="4" id="KW-1185">Reference proteome</keyword>
<evidence type="ECO:0000313" key="2">
    <source>
        <dbReference type="EMBL" id="RZI04696.1"/>
    </source>
</evidence>
<sequence>MKKRNDAYDKGYQQAAKEIDTMAKLKNKKRRLNRYIKKRKRAWKWRQLFNKHSSRFIAGYKQAYIDMAKSVPED</sequence>
<evidence type="ECO:0000313" key="3">
    <source>
        <dbReference type="Proteomes" id="UP000293854"/>
    </source>
</evidence>
<dbReference type="AlphaFoldDB" id="A0A143P9Z9"/>
<dbReference type="EMBL" id="RQTE01000014">
    <property type="protein sequence ID" value="RZI04696.1"/>
    <property type="molecule type" value="Genomic_DNA"/>
</dbReference>
<name>A0A143P9Z9_9STAP</name>
<reference evidence="2 3" key="1">
    <citation type="submission" date="2018-11" db="EMBL/GenBank/DDBJ databases">
        <title>Genomic profiling of Staphylococcus species from a Poultry farm system in KwaZulu-Natal, South Africa.</title>
        <authorList>
            <person name="Amoako D.G."/>
            <person name="Somboro A.M."/>
            <person name="Abia A.L.K."/>
            <person name="Bester L.A."/>
            <person name="Essack S.Y."/>
        </authorList>
    </citation>
    <scope>NUCLEOTIDE SEQUENCE [LARGE SCALE GENOMIC DNA]</scope>
    <source>
        <strain evidence="2 3">SA11</strain>
    </source>
</reference>
<evidence type="ECO:0000313" key="4">
    <source>
        <dbReference type="Proteomes" id="UP000595942"/>
    </source>
</evidence>
<dbReference type="RefSeq" id="WP_047132392.1">
    <property type="nucleotide sequence ID" value="NZ_CP015114.1"/>
</dbReference>
<gene>
    <name evidence="2" type="ORF">EIG99_00700</name>
    <name evidence="1" type="ORF">I6J05_01480</name>
</gene>
<accession>A0A143P9Z9</accession>
<dbReference type="Proteomes" id="UP000595942">
    <property type="component" value="Chromosome"/>
</dbReference>